<feature type="coiled-coil region" evidence="1">
    <location>
        <begin position="122"/>
        <end position="177"/>
    </location>
</feature>
<reference evidence="3 4" key="1">
    <citation type="journal article" date="2013" name="Genome Biol. Evol.">
        <title>Comparison of metabolic capacities and inference of gene content evolution in mosquito-associated Spiroplasma diminutum and S. taiwanense.</title>
        <authorList>
            <person name="Lo W.S."/>
            <person name="Ku C."/>
            <person name="Chen L.L."/>
            <person name="Chang T.H."/>
            <person name="Kuo C.H."/>
        </authorList>
    </citation>
    <scope>NUCLEOTIDE SEQUENCE [LARGE SCALE GENOMIC DNA]</scope>
    <source>
        <strain evidence="3">CUAS-1</strain>
    </source>
</reference>
<feature type="coiled-coil region" evidence="1">
    <location>
        <begin position="288"/>
        <end position="379"/>
    </location>
</feature>
<evidence type="ECO:0000313" key="3">
    <source>
        <dbReference type="EMBL" id="AGR42365.1"/>
    </source>
</evidence>
<dbReference type="AlphaFoldDB" id="S5MK66"/>
<dbReference type="Proteomes" id="UP000014983">
    <property type="component" value="Chromosome"/>
</dbReference>
<feature type="domain" description="Lipoyl-binding" evidence="2">
    <location>
        <begin position="13"/>
        <end position="73"/>
    </location>
</feature>
<dbReference type="KEGG" id="sdi:SDIMI_v3c06610"/>
<proteinExistence type="predicted"/>
<dbReference type="Gene3D" id="2.40.50.100">
    <property type="match status" value="1"/>
</dbReference>
<dbReference type="Pfam" id="PF00364">
    <property type="entry name" value="Biotin_lipoyl"/>
    <property type="match status" value="1"/>
</dbReference>
<name>S5MK66_9MOLU</name>
<dbReference type="InParanoid" id="S5MK66"/>
<sequence>MEKIKFKNTKKYKGIVEKVFVKEGQPVKRNEILAVISTQLEKFEIRSTIEGVIRNIYVIESLIVSNGDTVFDIFSDKEINNLLKKPSNINDTLREGLNEFGYLEKLINEPELNEINEDKEFVIEVEDSLTEELSNLSDLENQYYKELEITESLDKIEDNFEINIDIENTNLDQYKNEESVEESELEFDSFEPPKFSKSESNIIDLDIKPLTVADSITEELAINHAIVYEDEKDIEIFSDHNPVISETQVLEKVSNQNFLSKFTSDADGRELESEILITENSDREDQKIKENKEIIQEVKDEISKEKKELERKVENDKKEFSLDGPKFDYLSELENEKIDILLKNSEELETKFYKIKNQKEELEEKIKNIDNKINKYSSRLKNNFENTVKEINVEKFEEKIQSFDEKLSSFISKTKEENSQTINSLLKKVNDKINDLDLKIKQSSNLTNNSLISEKNSVIDNVKIDSFSYKLDITALISLQTLMAEPLKKKGIELELNAFFVKALTKTLDKFNELNSSNSAIRLIKSRGFNLNDTIVKVQKDTNILNISREINKNIETKNEKINVSLFDLSNFGVDNANFGLSKDSIISIYASTISNSFKEDGNLSNFIKINFAFNSNKLEPEDAILFGKEFISLLKNPGFLI</sequence>
<dbReference type="RefSeq" id="WP_020836597.1">
    <property type="nucleotide sequence ID" value="NC_021833.1"/>
</dbReference>
<dbReference type="PATRIC" id="fig|1276221.3.peg.663"/>
<dbReference type="InterPro" id="IPR011053">
    <property type="entry name" value="Single_hybrid_motif"/>
</dbReference>
<gene>
    <name evidence="3" type="ORF">SDIMI_v3c06610</name>
</gene>
<keyword evidence="1" id="KW-0175">Coiled coil</keyword>
<dbReference type="HOGENOM" id="CLU_426350_0_0_14"/>
<dbReference type="STRING" id="1276221.SDIMI_v3c06610"/>
<dbReference type="Gene3D" id="3.30.559.10">
    <property type="entry name" value="Chloramphenicol acetyltransferase-like domain"/>
    <property type="match status" value="1"/>
</dbReference>
<dbReference type="InterPro" id="IPR000089">
    <property type="entry name" value="Biotin_lipoyl"/>
</dbReference>
<dbReference type="EMBL" id="CP005076">
    <property type="protein sequence ID" value="AGR42365.1"/>
    <property type="molecule type" value="Genomic_DNA"/>
</dbReference>
<evidence type="ECO:0000313" key="4">
    <source>
        <dbReference type="Proteomes" id="UP000014983"/>
    </source>
</evidence>
<protein>
    <recommendedName>
        <fullName evidence="2">Lipoyl-binding domain-containing protein</fullName>
    </recommendedName>
</protein>
<keyword evidence="4" id="KW-1185">Reference proteome</keyword>
<organism evidence="3 4">
    <name type="scientific">Spiroplasma diminutum CUAS-1</name>
    <dbReference type="NCBI Taxonomy" id="1276221"/>
    <lineage>
        <taxon>Bacteria</taxon>
        <taxon>Bacillati</taxon>
        <taxon>Mycoplasmatota</taxon>
        <taxon>Mollicutes</taxon>
        <taxon>Entomoplasmatales</taxon>
        <taxon>Spiroplasmataceae</taxon>
        <taxon>Spiroplasma</taxon>
    </lineage>
</organism>
<dbReference type="SUPFAM" id="SSF51230">
    <property type="entry name" value="Single hybrid motif"/>
    <property type="match status" value="1"/>
</dbReference>
<dbReference type="InterPro" id="IPR023213">
    <property type="entry name" value="CAT-like_dom_sf"/>
</dbReference>
<evidence type="ECO:0000259" key="2">
    <source>
        <dbReference type="Pfam" id="PF00364"/>
    </source>
</evidence>
<dbReference type="SUPFAM" id="SSF52777">
    <property type="entry name" value="CoA-dependent acyltransferases"/>
    <property type="match status" value="1"/>
</dbReference>
<accession>S5MK66</accession>
<dbReference type="CDD" id="cd06850">
    <property type="entry name" value="biotinyl_domain"/>
    <property type="match status" value="1"/>
</dbReference>
<dbReference type="OrthoDB" id="387237at2"/>
<evidence type="ECO:0000256" key="1">
    <source>
        <dbReference type="SAM" id="Coils"/>
    </source>
</evidence>